<gene>
    <name evidence="10" type="primary">nad3</name>
</gene>
<evidence type="ECO:0000256" key="5">
    <source>
        <dbReference type="ARBA" id="ARBA00022692"/>
    </source>
</evidence>
<dbReference type="EMBL" id="JN700974">
    <property type="protein sequence ID" value="AET13158.1"/>
    <property type="molecule type" value="Genomic_DNA"/>
</dbReference>
<evidence type="ECO:0000313" key="10">
    <source>
        <dbReference type="EMBL" id="AET13158.1"/>
    </source>
</evidence>
<keyword evidence="4 9" id="KW-0813">Transport</keyword>
<evidence type="ECO:0000256" key="4">
    <source>
        <dbReference type="ARBA" id="ARBA00022448"/>
    </source>
</evidence>
<comment type="subcellular location">
    <subcellularLocation>
        <location evidence="1">Membrane</location>
    </subcellularLocation>
    <subcellularLocation>
        <location evidence="9">Mitochondrion membrane</location>
        <topology evidence="9">Multi-pass membrane protein</topology>
    </subcellularLocation>
</comment>
<dbReference type="GO" id="GO:0031966">
    <property type="term" value="C:mitochondrial membrane"/>
    <property type="evidence" value="ECO:0007669"/>
    <property type="project" value="UniProtKB-SubCell"/>
</dbReference>
<keyword evidence="10" id="KW-0560">Oxidoreductase</keyword>
<accession>G9IT44</accession>
<reference evidence="10" key="1">
    <citation type="journal article" date="2012" name="Genome Biol. Evol.">
        <title>Evolution of linear mitochondrial genomes in medusozoan cnidarians.</title>
        <authorList>
            <person name="Kayal E."/>
            <person name="Bentlage B."/>
            <person name="Collins A.G."/>
            <person name="Kayal M."/>
            <person name="Pirro S."/>
            <person name="Lavrov D.V."/>
        </authorList>
    </citation>
    <scope>NUCLEOTIDE SEQUENCE</scope>
</reference>
<evidence type="ECO:0000256" key="2">
    <source>
        <dbReference type="ARBA" id="ARBA00008472"/>
    </source>
</evidence>
<keyword evidence="7 9" id="KW-0472">Membrane</keyword>
<dbReference type="Gene3D" id="1.20.58.1610">
    <property type="entry name" value="NADH:ubiquinone/plastoquinone oxidoreductase, chain 3"/>
    <property type="match status" value="1"/>
</dbReference>
<evidence type="ECO:0000256" key="9">
    <source>
        <dbReference type="RuleBase" id="RU003640"/>
    </source>
</evidence>
<dbReference type="GO" id="GO:0030964">
    <property type="term" value="C:NADH dehydrogenase complex"/>
    <property type="evidence" value="ECO:0007669"/>
    <property type="project" value="TreeGrafter"/>
</dbReference>
<name>G9IT44_9CNID</name>
<comment type="catalytic activity">
    <reaction evidence="8 9">
        <text>a ubiquinone + NADH + 5 H(+)(in) = a ubiquinol + NAD(+) + 4 H(+)(out)</text>
        <dbReference type="Rhea" id="RHEA:29091"/>
        <dbReference type="Rhea" id="RHEA-COMP:9565"/>
        <dbReference type="Rhea" id="RHEA-COMP:9566"/>
        <dbReference type="ChEBI" id="CHEBI:15378"/>
        <dbReference type="ChEBI" id="CHEBI:16389"/>
        <dbReference type="ChEBI" id="CHEBI:17976"/>
        <dbReference type="ChEBI" id="CHEBI:57540"/>
        <dbReference type="ChEBI" id="CHEBI:57945"/>
        <dbReference type="EC" id="7.1.1.2"/>
    </reaction>
</comment>
<keyword evidence="9" id="KW-0830">Ubiquinone</keyword>
<geneLocation type="mitochondrion" evidence="10"/>
<feature type="transmembrane region" description="Helical" evidence="9">
    <location>
        <begin position="92"/>
        <end position="110"/>
    </location>
</feature>
<comment type="similarity">
    <text evidence="2 9">Belongs to the complex I subunit 3 family.</text>
</comment>
<feature type="transmembrane region" description="Helical" evidence="9">
    <location>
        <begin position="58"/>
        <end position="80"/>
    </location>
</feature>
<evidence type="ECO:0000256" key="8">
    <source>
        <dbReference type="ARBA" id="ARBA00049551"/>
    </source>
</evidence>
<dbReference type="GO" id="GO:0016491">
    <property type="term" value="F:oxidoreductase activity"/>
    <property type="evidence" value="ECO:0007669"/>
    <property type="project" value="UniProtKB-KW"/>
</dbReference>
<dbReference type="AlphaFoldDB" id="G9IT44"/>
<sequence length="116" mass="13061">MNQLSMLISILLSSFLCSIIAGAAWLLTNKSPDKEKLSPYECGFNPFNQSGHPVSIKFFLIAILFLVFDLEVVLILPWSVTTGLNFVLSQTMVWGFIIFLAWGLVYEWLAGGLEWE</sequence>
<dbReference type="PANTHER" id="PTHR11058">
    <property type="entry name" value="NADH-UBIQUINONE OXIDOREDUCTASE CHAIN 3"/>
    <property type="match status" value="1"/>
</dbReference>
<keyword evidence="9" id="KW-0249">Electron transport</keyword>
<evidence type="ECO:0000256" key="6">
    <source>
        <dbReference type="ARBA" id="ARBA00022989"/>
    </source>
</evidence>
<dbReference type="InterPro" id="IPR038430">
    <property type="entry name" value="NDAH_ubi_oxred_su3_sf"/>
</dbReference>
<keyword evidence="5 9" id="KW-0812">Transmembrane</keyword>
<keyword evidence="9" id="KW-1278">Translocase</keyword>
<evidence type="ECO:0000256" key="1">
    <source>
        <dbReference type="ARBA" id="ARBA00004370"/>
    </source>
</evidence>
<dbReference type="PANTHER" id="PTHR11058:SF9">
    <property type="entry name" value="NADH-UBIQUINONE OXIDOREDUCTASE CHAIN 3"/>
    <property type="match status" value="1"/>
</dbReference>
<protein>
    <recommendedName>
        <fullName evidence="3 9">NADH-ubiquinone oxidoreductase chain 3</fullName>
        <ecNumber evidence="9">7.1.1.2</ecNumber>
    </recommendedName>
</protein>
<dbReference type="Pfam" id="PF00507">
    <property type="entry name" value="Oxidored_q4"/>
    <property type="match status" value="1"/>
</dbReference>
<keyword evidence="9 10" id="KW-0496">Mitochondrion</keyword>
<dbReference type="InterPro" id="IPR000440">
    <property type="entry name" value="NADH_UbQ/plastoQ_OxRdtase_su3"/>
</dbReference>
<organism evidence="10">
    <name type="scientific">Chiropsalmus quadrumanus</name>
    <dbReference type="NCBI Taxonomy" id="645347"/>
    <lineage>
        <taxon>Eukaryota</taxon>
        <taxon>Metazoa</taxon>
        <taxon>Cnidaria</taxon>
        <taxon>Cubozoa</taxon>
        <taxon>Chirodropida</taxon>
        <taxon>Chiropsalmidae</taxon>
        <taxon>Chiropsalmus</taxon>
    </lineage>
</organism>
<dbReference type="EC" id="7.1.1.2" evidence="9"/>
<evidence type="ECO:0000256" key="3">
    <source>
        <dbReference type="ARBA" id="ARBA00021007"/>
    </source>
</evidence>
<evidence type="ECO:0000256" key="7">
    <source>
        <dbReference type="ARBA" id="ARBA00023136"/>
    </source>
</evidence>
<keyword evidence="9" id="KW-0520">NAD</keyword>
<comment type="function">
    <text evidence="9">Core subunit of the mitochondrial membrane respiratory chain NADH dehydrogenase (Complex I) which catalyzes electron transfer from NADH through the respiratory chain, using ubiquinone as an electron acceptor. Essential for the catalytic activity of complex I.</text>
</comment>
<keyword evidence="9" id="KW-0679">Respiratory chain</keyword>
<dbReference type="GO" id="GO:0008137">
    <property type="term" value="F:NADH dehydrogenase (ubiquinone) activity"/>
    <property type="evidence" value="ECO:0007669"/>
    <property type="project" value="UniProtKB-UniRule"/>
</dbReference>
<keyword evidence="6 9" id="KW-1133">Transmembrane helix</keyword>
<proteinExistence type="inferred from homology"/>
<feature type="transmembrane region" description="Helical" evidence="9">
    <location>
        <begin position="6"/>
        <end position="27"/>
    </location>
</feature>